<feature type="compositionally biased region" description="Basic residues" evidence="1">
    <location>
        <begin position="65"/>
        <end position="86"/>
    </location>
</feature>
<dbReference type="GeneTree" id="ENSGT00940000154959"/>
<name>S4R6H6_PETMA</name>
<sequence length="632" mass="71984">QMVMHSNAHPPIMLSASWTQAVPYKEQSYHRTPSESIANNYTPSVSSLRLQALARRYEPPAPHSRTARHSSPRKAPSRILVGRKPRSPSLKVAPLRDKTRSAIRRKDPSLRQGARAGKTEVLRFQNAPRDVEIDAPMFPDAQHSIMMCQEQILYICIPLLTNVLDYILEDPAERRRLRVASVPRPFAVRTVRAPVPWRAAFQQAQASAASDLFSIHPMMLHIHWLWLHQFSELRFVRVADLHAAALPLPPLEFEELVRTHCREARETLCSSWVPACAKLFVEHQALWTPLVPHSDSGPLEQVQGFFACAATLMSQQLRQMVTESLGDLLSFLKMHQGGNDFGEAYGHLQFVTTPVLTLQLKVEEPKISFDPDFNECWQLLLRCFHVIISSSEGISRVERELFVDLRDENLVLRSVHQEEALVADVLNKAARIFNSNTVGPLKYLNIYKEYSDFLNNKAGQEISAFLQERHSLQAFDKKLEALQAVHSKVASRPVTVHLALVCLSAEELHQDLAARVRRQSERLVLFQMEENRLMNSRVGWAYCDLLDGVEEPFFITILTPVCKSNAVILHALSSTNEPAGRNISLLQSYTWKRAEDIKLNGQVFHWPDHIRSVFEASVTRLQTRREQAENEL</sequence>
<dbReference type="InterPro" id="IPR026983">
    <property type="entry name" value="DHC"/>
</dbReference>
<dbReference type="GO" id="GO:0045505">
    <property type="term" value="F:dynein intermediate chain binding"/>
    <property type="evidence" value="ECO:0007669"/>
    <property type="project" value="InterPro"/>
</dbReference>
<protein>
    <submittedName>
        <fullName evidence="2">Uncharacterized protein</fullName>
    </submittedName>
</protein>
<dbReference type="PANTHER" id="PTHR22878:SF71">
    <property type="entry name" value="DYNEIN, AXONEMAL, HEAVY CHAIN 3"/>
    <property type="match status" value="1"/>
</dbReference>
<dbReference type="AlphaFoldDB" id="S4R6H6"/>
<feature type="compositionally biased region" description="Basic and acidic residues" evidence="1">
    <location>
        <begin position="94"/>
        <end position="109"/>
    </location>
</feature>
<dbReference type="PANTHER" id="PTHR22878">
    <property type="entry name" value="DYNEIN HEAVY CHAIN 6, AXONEMAL-LIKE-RELATED"/>
    <property type="match status" value="1"/>
</dbReference>
<dbReference type="GO" id="GO:0007018">
    <property type="term" value="P:microtubule-based movement"/>
    <property type="evidence" value="ECO:0007669"/>
    <property type="project" value="InterPro"/>
</dbReference>
<feature type="region of interest" description="Disordered" evidence="1">
    <location>
        <begin position="58"/>
        <end position="112"/>
    </location>
</feature>
<evidence type="ECO:0000313" key="2">
    <source>
        <dbReference type="Ensembl" id="ENSPMAP00000000806.1"/>
    </source>
</evidence>
<dbReference type="OMA" id="SIYNMSQ"/>
<proteinExistence type="predicted"/>
<organism evidence="2">
    <name type="scientific">Petromyzon marinus</name>
    <name type="common">Sea lamprey</name>
    <dbReference type="NCBI Taxonomy" id="7757"/>
    <lineage>
        <taxon>Eukaryota</taxon>
        <taxon>Metazoa</taxon>
        <taxon>Chordata</taxon>
        <taxon>Craniata</taxon>
        <taxon>Vertebrata</taxon>
        <taxon>Cyclostomata</taxon>
        <taxon>Hyperoartia</taxon>
        <taxon>Petromyzontiformes</taxon>
        <taxon>Petromyzontidae</taxon>
        <taxon>Petromyzon</taxon>
    </lineage>
</organism>
<reference evidence="2" key="1">
    <citation type="submission" date="2025-08" db="UniProtKB">
        <authorList>
            <consortium name="Ensembl"/>
        </authorList>
    </citation>
    <scope>IDENTIFICATION</scope>
</reference>
<dbReference type="GO" id="GO:0030286">
    <property type="term" value="C:dynein complex"/>
    <property type="evidence" value="ECO:0007669"/>
    <property type="project" value="InterPro"/>
</dbReference>
<accession>S4R6H6</accession>
<reference evidence="2" key="2">
    <citation type="submission" date="2025-09" db="UniProtKB">
        <authorList>
            <consortium name="Ensembl"/>
        </authorList>
    </citation>
    <scope>IDENTIFICATION</scope>
</reference>
<dbReference type="STRING" id="7757.ENSPMAP00000000806"/>
<dbReference type="Ensembl" id="ENSPMAT00000000808.1">
    <property type="protein sequence ID" value="ENSPMAP00000000806.1"/>
    <property type="gene ID" value="ENSPMAG00000000735.1"/>
</dbReference>
<evidence type="ECO:0000256" key="1">
    <source>
        <dbReference type="SAM" id="MobiDB-lite"/>
    </source>
</evidence>
<dbReference type="GO" id="GO:0051959">
    <property type="term" value="F:dynein light intermediate chain binding"/>
    <property type="evidence" value="ECO:0007669"/>
    <property type="project" value="InterPro"/>
</dbReference>